<feature type="signal peptide" evidence="1">
    <location>
        <begin position="1"/>
        <end position="23"/>
    </location>
</feature>
<reference evidence="2" key="2">
    <citation type="submission" date="2020-09" db="EMBL/GenBank/DDBJ databases">
        <authorList>
            <person name="Sun Q."/>
            <person name="Zhou Y."/>
        </authorList>
    </citation>
    <scope>NUCLEOTIDE SEQUENCE</scope>
    <source>
        <strain evidence="2">CGMCC 1.15519</strain>
    </source>
</reference>
<evidence type="ECO:0000313" key="2">
    <source>
        <dbReference type="EMBL" id="GGE04946.1"/>
    </source>
</evidence>
<keyword evidence="3" id="KW-1185">Reference proteome</keyword>
<accession>A0A916ZNZ2</accession>
<evidence type="ECO:0000313" key="3">
    <source>
        <dbReference type="Proteomes" id="UP000635071"/>
    </source>
</evidence>
<dbReference type="Proteomes" id="UP000635071">
    <property type="component" value="Unassembled WGS sequence"/>
</dbReference>
<evidence type="ECO:0000256" key="1">
    <source>
        <dbReference type="SAM" id="SignalP"/>
    </source>
</evidence>
<dbReference type="RefSeq" id="WP_188761724.1">
    <property type="nucleotide sequence ID" value="NZ_BMJM01000002.1"/>
</dbReference>
<feature type="chain" id="PRO_5037056786" description="DUF5330 domain-containing protein" evidence="1">
    <location>
        <begin position="24"/>
        <end position="93"/>
    </location>
</feature>
<dbReference type="PROSITE" id="PS51257">
    <property type="entry name" value="PROKAR_LIPOPROTEIN"/>
    <property type="match status" value="1"/>
</dbReference>
<sequence>MTKRFFLVPALALIGAFSSPALAASSCDTAPAQIRQLAAVAQPDQARKALTLVNVGEKLCEAGGRGEASKKFSAAAKVLGTDMAALNTAPTAQ</sequence>
<name>A0A916ZNZ2_9SPHN</name>
<protein>
    <recommendedName>
        <fullName evidence="4">DUF5330 domain-containing protein</fullName>
    </recommendedName>
</protein>
<evidence type="ECO:0008006" key="4">
    <source>
        <dbReference type="Google" id="ProtNLM"/>
    </source>
</evidence>
<reference evidence="2" key="1">
    <citation type="journal article" date="2014" name="Int. J. Syst. Evol. Microbiol.">
        <title>Complete genome sequence of Corynebacterium casei LMG S-19264T (=DSM 44701T), isolated from a smear-ripened cheese.</title>
        <authorList>
            <consortium name="US DOE Joint Genome Institute (JGI-PGF)"/>
            <person name="Walter F."/>
            <person name="Albersmeier A."/>
            <person name="Kalinowski J."/>
            <person name="Ruckert C."/>
        </authorList>
    </citation>
    <scope>NUCLEOTIDE SEQUENCE</scope>
    <source>
        <strain evidence="2">CGMCC 1.15519</strain>
    </source>
</reference>
<gene>
    <name evidence="2" type="ORF">GCM10011529_09140</name>
</gene>
<dbReference type="EMBL" id="BMJM01000002">
    <property type="protein sequence ID" value="GGE04946.1"/>
    <property type="molecule type" value="Genomic_DNA"/>
</dbReference>
<organism evidence="2 3">
    <name type="scientific">Sandarakinorhabdus glacialis</name>
    <dbReference type="NCBI Taxonomy" id="1614636"/>
    <lineage>
        <taxon>Bacteria</taxon>
        <taxon>Pseudomonadati</taxon>
        <taxon>Pseudomonadota</taxon>
        <taxon>Alphaproteobacteria</taxon>
        <taxon>Sphingomonadales</taxon>
        <taxon>Sphingosinicellaceae</taxon>
        <taxon>Sandarakinorhabdus</taxon>
    </lineage>
</organism>
<proteinExistence type="predicted"/>
<keyword evidence="1" id="KW-0732">Signal</keyword>
<comment type="caution">
    <text evidence="2">The sequence shown here is derived from an EMBL/GenBank/DDBJ whole genome shotgun (WGS) entry which is preliminary data.</text>
</comment>
<dbReference type="AlphaFoldDB" id="A0A916ZNZ2"/>